<dbReference type="GO" id="GO:0034599">
    <property type="term" value="P:cellular response to oxidative stress"/>
    <property type="evidence" value="ECO:0007669"/>
    <property type="project" value="TreeGrafter"/>
</dbReference>
<dbReference type="InterPro" id="IPR001100">
    <property type="entry name" value="Pyr_nuc-diS_OxRdtase"/>
</dbReference>
<dbReference type="PRINTS" id="PR00411">
    <property type="entry name" value="PNDRDTASEI"/>
</dbReference>
<keyword evidence="3 8" id="KW-0274">FAD</keyword>
<dbReference type="SUPFAM" id="SSF55424">
    <property type="entry name" value="FAD/NAD-linked reductases, dimerisation (C-terminal) domain"/>
    <property type="match status" value="1"/>
</dbReference>
<feature type="domain" description="FAD/NAD(P)-binding" evidence="12">
    <location>
        <begin position="13"/>
        <end position="322"/>
    </location>
</feature>
<dbReference type="PANTHER" id="PTHR42737">
    <property type="entry name" value="GLUTATHIONE REDUCTASE"/>
    <property type="match status" value="1"/>
</dbReference>
<dbReference type="GO" id="GO:0045454">
    <property type="term" value="P:cell redox homeostasis"/>
    <property type="evidence" value="ECO:0007669"/>
    <property type="project" value="InterPro"/>
</dbReference>
<evidence type="ECO:0000256" key="8">
    <source>
        <dbReference type="PIRSR" id="PIRSR000350-3"/>
    </source>
</evidence>
<evidence type="ECO:0000256" key="6">
    <source>
        <dbReference type="ARBA" id="ARBA00023284"/>
    </source>
</evidence>
<dbReference type="PROSITE" id="PS00076">
    <property type="entry name" value="PYRIDINE_REDOX_1"/>
    <property type="match status" value="1"/>
</dbReference>
<name>A0A0P8DE23_9CYAN</name>
<dbReference type="GO" id="GO:0005829">
    <property type="term" value="C:cytosol"/>
    <property type="evidence" value="ECO:0007669"/>
    <property type="project" value="TreeGrafter"/>
</dbReference>
<dbReference type="Pfam" id="PF02852">
    <property type="entry name" value="Pyr_redox_dim"/>
    <property type="match status" value="1"/>
</dbReference>
<keyword evidence="4 10" id="KW-0560">Oxidoreductase</keyword>
<dbReference type="SUPFAM" id="SSF51905">
    <property type="entry name" value="FAD/NAD(P)-binding domain"/>
    <property type="match status" value="1"/>
</dbReference>
<evidence type="ECO:0000256" key="10">
    <source>
        <dbReference type="RuleBase" id="RU003691"/>
    </source>
</evidence>
<accession>A0A0P8DE23</accession>
<evidence type="ECO:0000256" key="1">
    <source>
        <dbReference type="ARBA" id="ARBA00007532"/>
    </source>
</evidence>
<evidence type="ECO:0000256" key="3">
    <source>
        <dbReference type="ARBA" id="ARBA00022827"/>
    </source>
</evidence>
<dbReference type="GO" id="GO:0050660">
    <property type="term" value="F:flavin adenine dinucleotide binding"/>
    <property type="evidence" value="ECO:0007669"/>
    <property type="project" value="InterPro"/>
</dbReference>
<feature type="binding site" evidence="8">
    <location>
        <position position="267"/>
    </location>
    <ligand>
        <name>NAD(+)</name>
        <dbReference type="ChEBI" id="CHEBI:57540"/>
    </ligand>
</feature>
<dbReference type="GO" id="GO:0004362">
    <property type="term" value="F:glutathione-disulfide reductase (NADPH) activity"/>
    <property type="evidence" value="ECO:0007669"/>
    <property type="project" value="UniProtKB-EC"/>
</dbReference>
<feature type="binding site" evidence="8">
    <location>
        <position position="307"/>
    </location>
    <ligand>
        <name>FAD</name>
        <dbReference type="ChEBI" id="CHEBI:57692"/>
    </ligand>
</feature>
<evidence type="ECO:0000259" key="11">
    <source>
        <dbReference type="Pfam" id="PF02852"/>
    </source>
</evidence>
<dbReference type="GO" id="GO:0006749">
    <property type="term" value="P:glutathione metabolic process"/>
    <property type="evidence" value="ECO:0007669"/>
    <property type="project" value="TreeGrafter"/>
</dbReference>
<dbReference type="Proteomes" id="UP000050465">
    <property type="component" value="Unassembled WGS sequence"/>
</dbReference>
<dbReference type="InterPro" id="IPR036188">
    <property type="entry name" value="FAD/NAD-bd_sf"/>
</dbReference>
<keyword evidence="8" id="KW-0547">Nucleotide-binding</keyword>
<evidence type="ECO:0000256" key="7">
    <source>
        <dbReference type="PIRSR" id="PIRSR000350-2"/>
    </source>
</evidence>
<dbReference type="InterPro" id="IPR046952">
    <property type="entry name" value="GSHR/TRXR-like"/>
</dbReference>
<comment type="cofactor">
    <cofactor evidence="8">
        <name>FAD</name>
        <dbReference type="ChEBI" id="CHEBI:57692"/>
    </cofactor>
    <text evidence="8">Binds 1 FAD per subunit.</text>
</comment>
<comment type="caution">
    <text evidence="13">The sequence shown here is derived from an EMBL/GenBank/DDBJ whole genome shotgun (WGS) entry which is preliminary data.</text>
</comment>
<keyword evidence="6 10" id="KW-0676">Redox-active center</keyword>
<evidence type="ECO:0000256" key="9">
    <source>
        <dbReference type="PIRSR" id="PIRSR000350-4"/>
    </source>
</evidence>
<evidence type="ECO:0000313" key="14">
    <source>
        <dbReference type="Proteomes" id="UP000050465"/>
    </source>
</evidence>
<keyword evidence="2 10" id="KW-0285">Flavoprotein</keyword>
<organism evidence="13 14">
    <name type="scientific">Phormidesmis priestleyi Ana</name>
    <dbReference type="NCBI Taxonomy" id="1666911"/>
    <lineage>
        <taxon>Bacteria</taxon>
        <taxon>Bacillati</taxon>
        <taxon>Cyanobacteriota</taxon>
        <taxon>Cyanophyceae</taxon>
        <taxon>Leptolyngbyales</taxon>
        <taxon>Leptolyngbyaceae</taxon>
        <taxon>Phormidesmis</taxon>
    </lineage>
</organism>
<evidence type="ECO:0000256" key="5">
    <source>
        <dbReference type="ARBA" id="ARBA00023157"/>
    </source>
</evidence>
<dbReference type="Pfam" id="PF07992">
    <property type="entry name" value="Pyr_redox_2"/>
    <property type="match status" value="1"/>
</dbReference>
<sequence length="459" mass="49413">MPSDSNRSDYDYELVIIGGGSGGLSAAKRAAQLGKRVAIAEKNHLGGTCVNRGCIPTKLMIYAAEFAQQRRVAQAYGWSVDESISFDWAQFQQSMNSHIAQLREAKAKSLEGIDLLRGQASFVDAHTIAIEGREITAEFVLVAVGSRPQRPSNIEGIEHALDSRDVLNLAALPESVVIIGGGYIGVELAQVLRYYGCEVTVVDSQPCILDGFDTDLQRRAKQVLEADGITVIGGARLEKIEKGERGVTAILQAGKAVRADQVIIALGRAANIDTLNLDALGVTTQNGKIVVDKHKRTQEENVFAIGDCIDTMMLTPVAIAEGKAAVDAMFSDLAIDDTAGEIDYRWVPSAVFLHPEIATVGPTEQEATDQGECFEVVSHVFTPLREALVAEPLEAMIKLLVRPQRGPQKGEILAVHMIAPRAADLVQMLVPALKKGLTVDELSAMIPIHPSTGEELFSL</sequence>
<keyword evidence="5" id="KW-1015">Disulfide bond</keyword>
<dbReference type="PRINTS" id="PR00368">
    <property type="entry name" value="FADPNR"/>
</dbReference>
<proteinExistence type="inferred from homology"/>
<feature type="domain" description="Pyridine nucleotide-disulphide oxidoreductase dimerisation" evidence="11">
    <location>
        <begin position="347"/>
        <end position="456"/>
    </location>
</feature>
<feature type="active site" description="Proton acceptor" evidence="7">
    <location>
        <position position="449"/>
    </location>
</feature>
<evidence type="ECO:0000256" key="4">
    <source>
        <dbReference type="ARBA" id="ARBA00023002"/>
    </source>
</evidence>
<dbReference type="STRING" id="1666911.HLUCCA11_14355"/>
<dbReference type="PIRSF" id="PIRSF000350">
    <property type="entry name" value="Mercury_reductase_MerA"/>
    <property type="match status" value="1"/>
</dbReference>
<feature type="binding site" evidence="8">
    <location>
        <position position="58"/>
    </location>
    <ligand>
        <name>FAD</name>
        <dbReference type="ChEBI" id="CHEBI:57692"/>
    </ligand>
</feature>
<dbReference type="InterPro" id="IPR004099">
    <property type="entry name" value="Pyr_nucl-diS_OxRdtase_dimer"/>
</dbReference>
<reference evidence="13 14" key="1">
    <citation type="submission" date="2015-09" db="EMBL/GenBank/DDBJ databases">
        <title>Identification and resolution of microdiversity through metagenomic sequencing of parallel consortia.</title>
        <authorList>
            <person name="Nelson W.C."/>
            <person name="Romine M.F."/>
            <person name="Lindemann S.R."/>
        </authorList>
    </citation>
    <scope>NUCLEOTIDE SEQUENCE [LARGE SCALE GENOMIC DNA]</scope>
    <source>
        <strain evidence="13">Ana</strain>
    </source>
</reference>
<gene>
    <name evidence="13" type="primary">gor-2</name>
    <name evidence="13" type="ORF">HLUCCA11_14355</name>
</gene>
<keyword evidence="8" id="KW-0520">NAD</keyword>
<dbReference type="Gene3D" id="3.30.390.30">
    <property type="match status" value="1"/>
</dbReference>
<dbReference type="EMBL" id="LJZR01000019">
    <property type="protein sequence ID" value="KPQ34477.1"/>
    <property type="molecule type" value="Genomic_DNA"/>
</dbReference>
<evidence type="ECO:0000259" key="12">
    <source>
        <dbReference type="Pfam" id="PF07992"/>
    </source>
</evidence>
<dbReference type="EC" id="1.8.1.7" evidence="13"/>
<comment type="similarity">
    <text evidence="1 10">Belongs to the class-I pyridine nucleotide-disulfide oxidoreductase family.</text>
</comment>
<evidence type="ECO:0000313" key="13">
    <source>
        <dbReference type="EMBL" id="KPQ34477.1"/>
    </source>
</evidence>
<protein>
    <submittedName>
        <fullName evidence="13">Glutathione reductase (NADPH)</fullName>
        <ecNumber evidence="13">1.8.1.7</ecNumber>
    </submittedName>
</protein>
<dbReference type="InterPro" id="IPR023753">
    <property type="entry name" value="FAD/NAD-binding_dom"/>
</dbReference>
<dbReference type="InterPro" id="IPR012999">
    <property type="entry name" value="Pyr_OxRdtase_I_AS"/>
</dbReference>
<feature type="disulfide bond" description="Redox-active" evidence="9">
    <location>
        <begin position="49"/>
        <end position="54"/>
    </location>
</feature>
<evidence type="ECO:0000256" key="2">
    <source>
        <dbReference type="ARBA" id="ARBA00022630"/>
    </source>
</evidence>
<dbReference type="Gene3D" id="3.50.50.60">
    <property type="entry name" value="FAD/NAD(P)-binding domain"/>
    <property type="match status" value="2"/>
</dbReference>
<feature type="binding site" evidence="8">
    <location>
        <begin position="180"/>
        <end position="187"/>
    </location>
    <ligand>
        <name>NAD(+)</name>
        <dbReference type="ChEBI" id="CHEBI:57540"/>
    </ligand>
</feature>
<dbReference type="InterPro" id="IPR016156">
    <property type="entry name" value="FAD/NAD-linked_Rdtase_dimer_sf"/>
</dbReference>
<dbReference type="PANTHER" id="PTHR42737:SF2">
    <property type="entry name" value="GLUTATHIONE REDUCTASE"/>
    <property type="match status" value="1"/>
</dbReference>
<dbReference type="AlphaFoldDB" id="A0A0P8DE23"/>